<name>A0A0C3G4I6_PILCF</name>
<evidence type="ECO:0000256" key="3">
    <source>
        <dbReference type="RuleBase" id="RU003345"/>
    </source>
</evidence>
<keyword evidence="1 3" id="KW-0560">Oxidoreductase</keyword>
<dbReference type="EMBL" id="KN832984">
    <property type="protein sequence ID" value="KIM85571.1"/>
    <property type="molecule type" value="Genomic_DNA"/>
</dbReference>
<dbReference type="OrthoDB" id="310895at2759"/>
<dbReference type="SUPFAM" id="SSF53720">
    <property type="entry name" value="ALDH-like"/>
    <property type="match status" value="1"/>
</dbReference>
<dbReference type="InterPro" id="IPR015590">
    <property type="entry name" value="Aldehyde_DH_dom"/>
</dbReference>
<dbReference type="Gene3D" id="3.40.605.10">
    <property type="entry name" value="Aldehyde Dehydrogenase, Chain A, domain 1"/>
    <property type="match status" value="1"/>
</dbReference>
<evidence type="ECO:0000313" key="5">
    <source>
        <dbReference type="EMBL" id="KIM85571.1"/>
    </source>
</evidence>
<keyword evidence="6" id="KW-1185">Reference proteome</keyword>
<dbReference type="PROSITE" id="PS00687">
    <property type="entry name" value="ALDEHYDE_DEHYDR_GLU"/>
    <property type="match status" value="1"/>
</dbReference>
<organism evidence="5 6">
    <name type="scientific">Piloderma croceum (strain F 1598)</name>
    <dbReference type="NCBI Taxonomy" id="765440"/>
    <lineage>
        <taxon>Eukaryota</taxon>
        <taxon>Fungi</taxon>
        <taxon>Dikarya</taxon>
        <taxon>Basidiomycota</taxon>
        <taxon>Agaricomycotina</taxon>
        <taxon>Agaricomycetes</taxon>
        <taxon>Agaricomycetidae</taxon>
        <taxon>Atheliales</taxon>
        <taxon>Atheliaceae</taxon>
        <taxon>Piloderma</taxon>
    </lineage>
</organism>
<feature type="active site" evidence="2">
    <location>
        <position position="251"/>
    </location>
</feature>
<gene>
    <name evidence="5" type="ORF">PILCRDRAFT_816768</name>
</gene>
<reference evidence="5 6" key="1">
    <citation type="submission" date="2014-04" db="EMBL/GenBank/DDBJ databases">
        <authorList>
            <consortium name="DOE Joint Genome Institute"/>
            <person name="Kuo A."/>
            <person name="Tarkka M."/>
            <person name="Buscot F."/>
            <person name="Kohler A."/>
            <person name="Nagy L.G."/>
            <person name="Floudas D."/>
            <person name="Copeland A."/>
            <person name="Barry K.W."/>
            <person name="Cichocki N."/>
            <person name="Veneault-Fourrey C."/>
            <person name="LaButti K."/>
            <person name="Lindquist E.A."/>
            <person name="Lipzen A."/>
            <person name="Lundell T."/>
            <person name="Morin E."/>
            <person name="Murat C."/>
            <person name="Sun H."/>
            <person name="Tunlid A."/>
            <person name="Henrissat B."/>
            <person name="Grigoriev I.V."/>
            <person name="Hibbett D.S."/>
            <person name="Martin F."/>
            <person name="Nordberg H.P."/>
            <person name="Cantor M.N."/>
            <person name="Hua S.X."/>
        </authorList>
    </citation>
    <scope>NUCLEOTIDE SEQUENCE [LARGE SCALE GENOMIC DNA]</scope>
    <source>
        <strain evidence="5 6">F 1598</strain>
    </source>
</reference>
<dbReference type="Proteomes" id="UP000054166">
    <property type="component" value="Unassembled WGS sequence"/>
</dbReference>
<accession>A0A0C3G4I6</accession>
<comment type="similarity">
    <text evidence="3">Belongs to the aldehyde dehydrogenase family.</text>
</comment>
<dbReference type="InterPro" id="IPR016161">
    <property type="entry name" value="Ald_DH/histidinol_DH"/>
</dbReference>
<proteinExistence type="inferred from homology"/>
<evidence type="ECO:0000256" key="2">
    <source>
        <dbReference type="PROSITE-ProRule" id="PRU10007"/>
    </source>
</evidence>
<dbReference type="HOGENOM" id="CLU_005391_1_0_1"/>
<dbReference type="PANTHER" id="PTHR43353">
    <property type="entry name" value="SUCCINATE-SEMIALDEHYDE DEHYDROGENASE, MITOCHONDRIAL"/>
    <property type="match status" value="1"/>
</dbReference>
<dbReference type="InterPro" id="IPR050740">
    <property type="entry name" value="Aldehyde_DH_Superfamily"/>
</dbReference>
<dbReference type="InParanoid" id="A0A0C3G4I6"/>
<reference evidence="6" key="2">
    <citation type="submission" date="2015-01" db="EMBL/GenBank/DDBJ databases">
        <title>Evolutionary Origins and Diversification of the Mycorrhizal Mutualists.</title>
        <authorList>
            <consortium name="DOE Joint Genome Institute"/>
            <consortium name="Mycorrhizal Genomics Consortium"/>
            <person name="Kohler A."/>
            <person name="Kuo A."/>
            <person name="Nagy L.G."/>
            <person name="Floudas D."/>
            <person name="Copeland A."/>
            <person name="Barry K.W."/>
            <person name="Cichocki N."/>
            <person name="Veneault-Fourrey C."/>
            <person name="LaButti K."/>
            <person name="Lindquist E.A."/>
            <person name="Lipzen A."/>
            <person name="Lundell T."/>
            <person name="Morin E."/>
            <person name="Murat C."/>
            <person name="Riley R."/>
            <person name="Ohm R."/>
            <person name="Sun H."/>
            <person name="Tunlid A."/>
            <person name="Henrissat B."/>
            <person name="Grigoriev I.V."/>
            <person name="Hibbett D.S."/>
            <person name="Martin F."/>
        </authorList>
    </citation>
    <scope>NUCLEOTIDE SEQUENCE [LARGE SCALE GENOMIC DNA]</scope>
    <source>
        <strain evidence="6">F 1598</strain>
    </source>
</reference>
<dbReference type="AlphaFoldDB" id="A0A0C3G4I6"/>
<evidence type="ECO:0000313" key="6">
    <source>
        <dbReference type="Proteomes" id="UP000054166"/>
    </source>
</evidence>
<dbReference type="InterPro" id="IPR016163">
    <property type="entry name" value="Ald_DH_C"/>
</dbReference>
<feature type="domain" description="Aldehyde dehydrogenase" evidence="4">
    <location>
        <begin position="12"/>
        <end position="462"/>
    </location>
</feature>
<dbReference type="Pfam" id="PF00171">
    <property type="entry name" value="Aldedh"/>
    <property type="match status" value="1"/>
</dbReference>
<dbReference type="PANTHER" id="PTHR43353:SF6">
    <property type="entry name" value="CYTOPLASMIC ALDEHYDE DEHYDROGENASE (EUROFUNG)"/>
    <property type="match status" value="1"/>
</dbReference>
<dbReference type="InterPro" id="IPR029510">
    <property type="entry name" value="Ald_DH_CS_GLU"/>
</dbReference>
<sequence length="484" mass="51650">MPFTPLYIDGQWRPSSTDETFEVRNPQSNKVVGTSASASSQDCKDAVEAAARAFTTWEHVGLSQRRDIFIKAADILRDKYRDKVSAAVADELAITSWVHIDLMSSDRNLRFTASSVNELNGEAVPSFLPGAHTFVQKRPHGVIVGIAPWNVPMTLAIRAIAVPIICGNTVVLKSSEVSPRSQSFVAEIFHEAGLPKGVLNFISIARENAPALTAELIAHPCVRKINFAGSDRVGKILAAEAAKYLKPCVFELGGKAPAVVLNDADIEEASKAIIFGAMANSGQVCMSTERVIVQREASEVLISTVSALCKSIKAGDPTVDPSAKLTALFSAQSAENVLGLIQDAKDSGAGVLLGDCKRDGAIIQPHIITGVKPGMKIWDRETFGPVIVVAVVDTVDQAVELANSSDYSLTASVWTRNVHSAIEVASRIRASVTNINGQTMHVEPAAPMAGLGGASGYGCFDIANFTDKRTIIIHPPYQVYPTFG</sequence>
<dbReference type="Gene3D" id="3.40.309.10">
    <property type="entry name" value="Aldehyde Dehydrogenase, Chain A, domain 2"/>
    <property type="match status" value="1"/>
</dbReference>
<evidence type="ECO:0000256" key="1">
    <source>
        <dbReference type="ARBA" id="ARBA00023002"/>
    </source>
</evidence>
<dbReference type="GO" id="GO:0009450">
    <property type="term" value="P:gamma-aminobutyric acid catabolic process"/>
    <property type="evidence" value="ECO:0007669"/>
    <property type="project" value="TreeGrafter"/>
</dbReference>
<protein>
    <recommendedName>
        <fullName evidence="4">Aldehyde dehydrogenase domain-containing protein</fullName>
    </recommendedName>
</protein>
<dbReference type="STRING" id="765440.A0A0C3G4I6"/>
<evidence type="ECO:0000259" key="4">
    <source>
        <dbReference type="Pfam" id="PF00171"/>
    </source>
</evidence>
<dbReference type="InterPro" id="IPR016162">
    <property type="entry name" value="Ald_DH_N"/>
</dbReference>
<dbReference type="GO" id="GO:0004777">
    <property type="term" value="F:succinate-semialdehyde dehydrogenase (NAD+) activity"/>
    <property type="evidence" value="ECO:0007669"/>
    <property type="project" value="TreeGrafter"/>
</dbReference>